<dbReference type="Proteomes" id="UP000660110">
    <property type="component" value="Unassembled WGS sequence"/>
</dbReference>
<reference evidence="2" key="1">
    <citation type="journal article" date="2014" name="Int. J. Syst. Evol. Microbiol.">
        <title>Complete genome sequence of Corynebacterium casei LMG S-19264T (=DSM 44701T), isolated from a smear-ripened cheese.</title>
        <authorList>
            <consortium name="US DOE Joint Genome Institute (JGI-PGF)"/>
            <person name="Walter F."/>
            <person name="Albersmeier A."/>
            <person name="Kalinowski J."/>
            <person name="Ruckert C."/>
        </authorList>
    </citation>
    <scope>NUCLEOTIDE SEQUENCE</scope>
    <source>
        <strain evidence="2">CGMCC 1.12153</strain>
    </source>
</reference>
<gene>
    <name evidence="2" type="ORF">GCM10010954_10410</name>
</gene>
<keyword evidence="1" id="KW-0472">Membrane</keyword>
<proteinExistence type="predicted"/>
<comment type="caution">
    <text evidence="2">The sequence shown here is derived from an EMBL/GenBank/DDBJ whole genome shotgun (WGS) entry which is preliminary data.</text>
</comment>
<name>A0A917B2G4_HALAA</name>
<accession>A0A917B2G4</accession>
<evidence type="ECO:0000256" key="1">
    <source>
        <dbReference type="SAM" id="Phobius"/>
    </source>
</evidence>
<dbReference type="EMBL" id="BMEL01000001">
    <property type="protein sequence ID" value="GGF13598.1"/>
    <property type="molecule type" value="Genomic_DNA"/>
</dbReference>
<feature type="transmembrane region" description="Helical" evidence="1">
    <location>
        <begin position="7"/>
        <end position="27"/>
    </location>
</feature>
<evidence type="ECO:0000313" key="2">
    <source>
        <dbReference type="EMBL" id="GGF13598.1"/>
    </source>
</evidence>
<protein>
    <submittedName>
        <fullName evidence="2">Uncharacterized protein</fullName>
    </submittedName>
</protein>
<keyword evidence="1" id="KW-0812">Transmembrane</keyword>
<keyword evidence="3" id="KW-1185">Reference proteome</keyword>
<sequence length="188" mass="22181">MSTSKKKIWWGIGAAILAIYLISIWQYPYSPISFYKNVEVTNAHTYTEEDILKPLDDVWESDEAIDDVTVNRLYIMKNIYDFDWLYQESAQLPPEELMMAEVRVEQSIDAAFSLALYQEGYDQETKSALDLFVTNLQHLENELRVTKDDEWASRKELQNRYSSIRKVYRQNAQSFKEFYNVYHSSRGA</sequence>
<organism evidence="2 3">
    <name type="scientific">Halobacillus andaensis</name>
    <dbReference type="NCBI Taxonomy" id="1176239"/>
    <lineage>
        <taxon>Bacteria</taxon>
        <taxon>Bacillati</taxon>
        <taxon>Bacillota</taxon>
        <taxon>Bacilli</taxon>
        <taxon>Bacillales</taxon>
        <taxon>Bacillaceae</taxon>
        <taxon>Halobacillus</taxon>
    </lineage>
</organism>
<evidence type="ECO:0000313" key="3">
    <source>
        <dbReference type="Proteomes" id="UP000660110"/>
    </source>
</evidence>
<reference evidence="2" key="2">
    <citation type="submission" date="2020-09" db="EMBL/GenBank/DDBJ databases">
        <authorList>
            <person name="Sun Q."/>
            <person name="Zhou Y."/>
        </authorList>
    </citation>
    <scope>NUCLEOTIDE SEQUENCE</scope>
    <source>
        <strain evidence="2">CGMCC 1.12153</strain>
    </source>
</reference>
<dbReference type="AlphaFoldDB" id="A0A917B2G4"/>
<dbReference type="RefSeq" id="WP_188376384.1">
    <property type="nucleotide sequence ID" value="NZ_BMEL01000001.1"/>
</dbReference>
<keyword evidence="1" id="KW-1133">Transmembrane helix</keyword>